<comment type="caution">
    <text evidence="5">The sequence shown here is derived from an EMBL/GenBank/DDBJ whole genome shotgun (WGS) entry which is preliminary data.</text>
</comment>
<dbReference type="AlphaFoldDB" id="A0A834MKR7"/>
<feature type="domain" description="Ig-like" evidence="4">
    <location>
        <begin position="164"/>
        <end position="243"/>
    </location>
</feature>
<feature type="signal peptide" evidence="3">
    <location>
        <begin position="1"/>
        <end position="18"/>
    </location>
</feature>
<dbReference type="GO" id="GO:0043025">
    <property type="term" value="C:neuronal cell body"/>
    <property type="evidence" value="ECO:0007669"/>
    <property type="project" value="TreeGrafter"/>
</dbReference>
<dbReference type="SMART" id="SM00408">
    <property type="entry name" value="IGc2"/>
    <property type="match status" value="3"/>
</dbReference>
<dbReference type="InterPro" id="IPR036179">
    <property type="entry name" value="Ig-like_dom_sf"/>
</dbReference>
<dbReference type="PROSITE" id="PS50835">
    <property type="entry name" value="IG_LIKE"/>
    <property type="match status" value="3"/>
</dbReference>
<dbReference type="InterPro" id="IPR003599">
    <property type="entry name" value="Ig_sub"/>
</dbReference>
<dbReference type="InterPro" id="IPR013783">
    <property type="entry name" value="Ig-like_fold"/>
</dbReference>
<evidence type="ECO:0000256" key="2">
    <source>
        <dbReference type="ARBA" id="ARBA00023319"/>
    </source>
</evidence>
<dbReference type="InterPro" id="IPR036116">
    <property type="entry name" value="FN3_sf"/>
</dbReference>
<accession>A0A834MKR7</accession>
<dbReference type="GO" id="GO:0008046">
    <property type="term" value="F:axon guidance receptor activity"/>
    <property type="evidence" value="ECO:0007669"/>
    <property type="project" value="TreeGrafter"/>
</dbReference>
<dbReference type="InterPro" id="IPR003598">
    <property type="entry name" value="Ig_sub2"/>
</dbReference>
<dbReference type="PANTHER" id="PTHR45080:SF38">
    <property type="entry name" value="FI23916P1-RELATED"/>
    <property type="match status" value="1"/>
</dbReference>
<dbReference type="Pfam" id="PF13927">
    <property type="entry name" value="Ig_3"/>
    <property type="match status" value="1"/>
</dbReference>
<dbReference type="SUPFAM" id="SSF49265">
    <property type="entry name" value="Fibronectin type III"/>
    <property type="match status" value="1"/>
</dbReference>
<dbReference type="CDD" id="cd00063">
    <property type="entry name" value="FN3"/>
    <property type="match status" value="1"/>
</dbReference>
<dbReference type="InterPro" id="IPR013098">
    <property type="entry name" value="Ig_I-set"/>
</dbReference>
<dbReference type="SUPFAM" id="SSF48726">
    <property type="entry name" value="Immunoglobulin"/>
    <property type="match status" value="3"/>
</dbReference>
<dbReference type="GO" id="GO:0030424">
    <property type="term" value="C:axon"/>
    <property type="evidence" value="ECO:0007669"/>
    <property type="project" value="TreeGrafter"/>
</dbReference>
<dbReference type="InterPro" id="IPR050958">
    <property type="entry name" value="Cell_Adh-Cytoskel_Orgn"/>
</dbReference>
<evidence type="ECO:0000313" key="6">
    <source>
        <dbReference type="Proteomes" id="UP000625711"/>
    </source>
</evidence>
<dbReference type="GO" id="GO:0050808">
    <property type="term" value="P:synapse organization"/>
    <property type="evidence" value="ECO:0007669"/>
    <property type="project" value="TreeGrafter"/>
</dbReference>
<dbReference type="InterPro" id="IPR003961">
    <property type="entry name" value="FN3_dom"/>
</dbReference>
<evidence type="ECO:0000256" key="1">
    <source>
        <dbReference type="ARBA" id="ARBA00022737"/>
    </source>
</evidence>
<proteinExistence type="predicted"/>
<name>A0A834MKR7_RHYFE</name>
<feature type="domain" description="Ig-like" evidence="4">
    <location>
        <begin position="250"/>
        <end position="339"/>
    </location>
</feature>
<dbReference type="GO" id="GO:0005886">
    <property type="term" value="C:plasma membrane"/>
    <property type="evidence" value="ECO:0007669"/>
    <property type="project" value="TreeGrafter"/>
</dbReference>
<dbReference type="Proteomes" id="UP000625711">
    <property type="component" value="Unassembled WGS sequence"/>
</dbReference>
<dbReference type="SMART" id="SM00409">
    <property type="entry name" value="IG"/>
    <property type="match status" value="2"/>
</dbReference>
<gene>
    <name evidence="5" type="ORF">GWI33_008354</name>
</gene>
<evidence type="ECO:0000313" key="5">
    <source>
        <dbReference type="EMBL" id="KAF7286051.1"/>
    </source>
</evidence>
<keyword evidence="1" id="KW-0677">Repeat</keyword>
<dbReference type="Gene3D" id="2.60.40.10">
    <property type="entry name" value="Immunoglobulins"/>
    <property type="match status" value="4"/>
</dbReference>
<keyword evidence="6" id="KW-1185">Reference proteome</keyword>
<feature type="domain" description="Ig-like" evidence="4">
    <location>
        <begin position="80"/>
        <end position="154"/>
    </location>
</feature>
<keyword evidence="3" id="KW-0732">Signal</keyword>
<dbReference type="InterPro" id="IPR007110">
    <property type="entry name" value="Ig-like_dom"/>
</dbReference>
<dbReference type="OrthoDB" id="6159398at2759"/>
<evidence type="ECO:0000259" key="4">
    <source>
        <dbReference type="PROSITE" id="PS50835"/>
    </source>
</evidence>
<sequence length="490" mass="55304">MKVLALLFLLCSLQVTLGEKAEKQNEYEEVYGELSDSDVQKDDYYDEDQDAKTNNVEDDATQVIDQKFVSKSEKFINNIGDVVILPCNVSNPKADVVRKWAKENMMIFQDSFNTQDKKNLKYFPNGSIEVKIENVNDFGNYSCTLLLSSKMTPSLVHEVINRGPQINSLRTANNKVEYSPDETLQLICEVEGHPKPRVKWYKDNKRVGPEGSTLTIPSLKVTDGGVYRCLADNEGKPAHKHIEIHVKHAPIVQVQEYLVNSEHKNSAEFVCLTDAYPEATAEWKKDGQVLYHNESKIKVTHENAYSKNVLIVRDLTESDFGTYSCVAKNSLGSDTKNITLVRIPVVKTFDKTSSDTTKDVVLQWKVASKQPISVHELQYRKKGENTWKTITPAVNAGDNDVYLIKHTLKNLEPGIYETRARSKNVHGWSDFSEIMPFEGNSVLNAPAQHTSDEHVGESRSASQSLKPGLSILVFTILPIFLFGRRERTLC</sequence>
<feature type="chain" id="PRO_5032933349" description="Ig-like domain-containing protein" evidence="3">
    <location>
        <begin position="19"/>
        <end position="490"/>
    </location>
</feature>
<protein>
    <recommendedName>
        <fullName evidence="4">Ig-like domain-containing protein</fullName>
    </recommendedName>
</protein>
<dbReference type="PANTHER" id="PTHR45080">
    <property type="entry name" value="CONTACTIN 5"/>
    <property type="match status" value="1"/>
</dbReference>
<organism evidence="5 6">
    <name type="scientific">Rhynchophorus ferrugineus</name>
    <name type="common">Red palm weevil</name>
    <name type="synonym">Curculio ferrugineus</name>
    <dbReference type="NCBI Taxonomy" id="354439"/>
    <lineage>
        <taxon>Eukaryota</taxon>
        <taxon>Metazoa</taxon>
        <taxon>Ecdysozoa</taxon>
        <taxon>Arthropoda</taxon>
        <taxon>Hexapoda</taxon>
        <taxon>Insecta</taxon>
        <taxon>Pterygota</taxon>
        <taxon>Neoptera</taxon>
        <taxon>Endopterygota</taxon>
        <taxon>Coleoptera</taxon>
        <taxon>Polyphaga</taxon>
        <taxon>Cucujiformia</taxon>
        <taxon>Curculionidae</taxon>
        <taxon>Dryophthorinae</taxon>
        <taxon>Rhynchophorus</taxon>
    </lineage>
</organism>
<keyword evidence="2" id="KW-0393">Immunoglobulin domain</keyword>
<dbReference type="EMBL" id="JAACXV010000039">
    <property type="protein sequence ID" value="KAF7286051.1"/>
    <property type="molecule type" value="Genomic_DNA"/>
</dbReference>
<dbReference type="GO" id="GO:0007156">
    <property type="term" value="P:homophilic cell adhesion via plasma membrane adhesion molecules"/>
    <property type="evidence" value="ECO:0007669"/>
    <property type="project" value="TreeGrafter"/>
</dbReference>
<dbReference type="Pfam" id="PF07679">
    <property type="entry name" value="I-set"/>
    <property type="match status" value="1"/>
</dbReference>
<evidence type="ECO:0000256" key="3">
    <source>
        <dbReference type="SAM" id="SignalP"/>
    </source>
</evidence>
<reference evidence="5" key="1">
    <citation type="submission" date="2020-08" db="EMBL/GenBank/DDBJ databases">
        <title>Genome sequencing and assembly of the red palm weevil Rhynchophorus ferrugineus.</title>
        <authorList>
            <person name="Dias G.B."/>
            <person name="Bergman C.M."/>
            <person name="Manee M."/>
        </authorList>
    </citation>
    <scope>NUCLEOTIDE SEQUENCE</scope>
    <source>
        <strain evidence="5">AA-2017</strain>
        <tissue evidence="5">Whole larva</tissue>
    </source>
</reference>
<dbReference type="CDD" id="cd00096">
    <property type="entry name" value="Ig"/>
    <property type="match status" value="2"/>
</dbReference>